<gene>
    <name evidence="9" type="ORF">FM105_01290</name>
</gene>
<evidence type="ECO:0000256" key="5">
    <source>
        <dbReference type="ARBA" id="ARBA00022989"/>
    </source>
</evidence>
<feature type="transmembrane region" description="Helical" evidence="7">
    <location>
        <begin position="132"/>
        <end position="156"/>
    </location>
</feature>
<evidence type="ECO:0000256" key="4">
    <source>
        <dbReference type="ARBA" id="ARBA00022692"/>
    </source>
</evidence>
<dbReference type="GO" id="GO:0022857">
    <property type="term" value="F:transmembrane transporter activity"/>
    <property type="evidence" value="ECO:0007669"/>
    <property type="project" value="InterPro"/>
</dbReference>
<name>A0A1X6WUZ0_9MICO</name>
<feature type="transmembrane region" description="Helical" evidence="7">
    <location>
        <begin position="281"/>
        <end position="299"/>
    </location>
</feature>
<evidence type="ECO:0000313" key="9">
    <source>
        <dbReference type="EMBL" id="SLM89230.1"/>
    </source>
</evidence>
<keyword evidence="5 7" id="KW-1133">Transmembrane helix</keyword>
<dbReference type="PANTHER" id="PTHR23517:SF13">
    <property type="entry name" value="MAJOR FACILITATOR SUPERFAMILY MFS_1"/>
    <property type="match status" value="1"/>
</dbReference>
<feature type="transmembrane region" description="Helical" evidence="7">
    <location>
        <begin position="340"/>
        <end position="360"/>
    </location>
</feature>
<dbReference type="GO" id="GO:0005886">
    <property type="term" value="C:plasma membrane"/>
    <property type="evidence" value="ECO:0007669"/>
    <property type="project" value="UniProtKB-SubCell"/>
</dbReference>
<keyword evidence="10" id="KW-1185">Reference proteome</keyword>
<keyword evidence="2" id="KW-0813">Transport</keyword>
<evidence type="ECO:0000313" key="10">
    <source>
        <dbReference type="Proteomes" id="UP000196581"/>
    </source>
</evidence>
<organism evidence="9 10">
    <name type="scientific">Brevibacterium yomogidense</name>
    <dbReference type="NCBI Taxonomy" id="946573"/>
    <lineage>
        <taxon>Bacteria</taxon>
        <taxon>Bacillati</taxon>
        <taxon>Actinomycetota</taxon>
        <taxon>Actinomycetes</taxon>
        <taxon>Micrococcales</taxon>
        <taxon>Brevibacteriaceae</taxon>
        <taxon>Brevibacterium</taxon>
    </lineage>
</organism>
<dbReference type="Gene3D" id="1.20.1250.20">
    <property type="entry name" value="MFS general substrate transporter like domains"/>
    <property type="match status" value="1"/>
</dbReference>
<evidence type="ECO:0000256" key="2">
    <source>
        <dbReference type="ARBA" id="ARBA00022448"/>
    </source>
</evidence>
<feature type="transmembrane region" description="Helical" evidence="7">
    <location>
        <begin position="366"/>
        <end position="389"/>
    </location>
</feature>
<keyword evidence="3" id="KW-1003">Cell membrane</keyword>
<dbReference type="PANTHER" id="PTHR23517">
    <property type="entry name" value="RESISTANCE PROTEIN MDTM, PUTATIVE-RELATED-RELATED"/>
    <property type="match status" value="1"/>
</dbReference>
<reference evidence="10" key="1">
    <citation type="submission" date="2017-02" db="EMBL/GenBank/DDBJ databases">
        <authorList>
            <person name="Dridi B."/>
        </authorList>
    </citation>
    <scope>NUCLEOTIDE SEQUENCE [LARGE SCALE GENOMIC DNA]</scope>
    <source>
        <strain evidence="10">B Co 03.10</strain>
    </source>
</reference>
<dbReference type="Proteomes" id="UP000196581">
    <property type="component" value="Unassembled WGS sequence"/>
</dbReference>
<comment type="subcellular location">
    <subcellularLocation>
        <location evidence="1">Cell membrane</location>
        <topology evidence="1">Multi-pass membrane protein</topology>
    </subcellularLocation>
</comment>
<feature type="domain" description="Major facilitator superfamily (MFS) profile" evidence="8">
    <location>
        <begin position="12"/>
        <end position="395"/>
    </location>
</feature>
<feature type="transmembrane region" description="Helical" evidence="7">
    <location>
        <begin position="162"/>
        <end position="186"/>
    </location>
</feature>
<sequence>MSMGRLNSRDSVFGVVLLLLLGAGWAANHFASMLGVLREQEQLSEVLLNGAYGIYALGLLPSLLGGGALADRLGARLVVLTGASVAALGNASLLLWHGESGVLIGRFVVGLGVGLAMSAGTAWAGRLRGASGAILAGIFLTLGFAVGPIVSGLLAFSLQGTIVLSVPFSVTTMFSLATVALALVAARKQPPIPAATAATTTPTTTPTHDAGRSVGRALSAALPMALWVFSCATMTFVVLAGRVADRLESGVLLPGIAALLTLIPGLGAQMLGRRFGWGPRAGVTGAVLAAVGMAAAGLGGAAPPFWLFVVASLILGTAYGLCLQQGLVDVERLTPASSRGIVIGIFYVFTYLGFGLPVLLEALLPTLGAVVPLLVLAGLAVLSALLRGLQLVRTDLFRQPR</sequence>
<dbReference type="InterPro" id="IPR020846">
    <property type="entry name" value="MFS_dom"/>
</dbReference>
<dbReference type="Pfam" id="PF07690">
    <property type="entry name" value="MFS_1"/>
    <property type="match status" value="1"/>
</dbReference>
<accession>A0A1X6WUZ0</accession>
<evidence type="ECO:0000256" key="3">
    <source>
        <dbReference type="ARBA" id="ARBA00022475"/>
    </source>
</evidence>
<feature type="transmembrane region" description="Helical" evidence="7">
    <location>
        <begin position="103"/>
        <end position="125"/>
    </location>
</feature>
<dbReference type="EMBL" id="FWFF01000001">
    <property type="protein sequence ID" value="SLM89230.1"/>
    <property type="molecule type" value="Genomic_DNA"/>
</dbReference>
<evidence type="ECO:0000256" key="6">
    <source>
        <dbReference type="ARBA" id="ARBA00023136"/>
    </source>
</evidence>
<feature type="transmembrane region" description="Helical" evidence="7">
    <location>
        <begin position="217"/>
        <end position="239"/>
    </location>
</feature>
<evidence type="ECO:0000256" key="1">
    <source>
        <dbReference type="ARBA" id="ARBA00004651"/>
    </source>
</evidence>
<feature type="transmembrane region" description="Helical" evidence="7">
    <location>
        <begin position="77"/>
        <end position="97"/>
    </location>
</feature>
<proteinExistence type="predicted"/>
<feature type="transmembrane region" description="Helical" evidence="7">
    <location>
        <begin position="305"/>
        <end position="328"/>
    </location>
</feature>
<dbReference type="InterPro" id="IPR011701">
    <property type="entry name" value="MFS"/>
</dbReference>
<keyword evidence="6 7" id="KW-0472">Membrane</keyword>
<keyword evidence="4 7" id="KW-0812">Transmembrane</keyword>
<feature type="transmembrane region" description="Helical" evidence="7">
    <location>
        <begin position="251"/>
        <end position="269"/>
    </location>
</feature>
<dbReference type="AlphaFoldDB" id="A0A1X6WUZ0"/>
<dbReference type="PROSITE" id="PS50850">
    <property type="entry name" value="MFS"/>
    <property type="match status" value="1"/>
</dbReference>
<feature type="transmembrane region" description="Helical" evidence="7">
    <location>
        <begin position="50"/>
        <end position="70"/>
    </location>
</feature>
<evidence type="ECO:0000259" key="8">
    <source>
        <dbReference type="PROSITE" id="PS50850"/>
    </source>
</evidence>
<protein>
    <recommendedName>
        <fullName evidence="8">Major facilitator superfamily (MFS) profile domain-containing protein</fullName>
    </recommendedName>
</protein>
<evidence type="ECO:0000256" key="7">
    <source>
        <dbReference type="SAM" id="Phobius"/>
    </source>
</evidence>
<dbReference type="InterPro" id="IPR036259">
    <property type="entry name" value="MFS_trans_sf"/>
</dbReference>
<dbReference type="SUPFAM" id="SSF103473">
    <property type="entry name" value="MFS general substrate transporter"/>
    <property type="match status" value="1"/>
</dbReference>
<dbReference type="InterPro" id="IPR050171">
    <property type="entry name" value="MFS_Transporters"/>
</dbReference>